<dbReference type="SUPFAM" id="SSF55729">
    <property type="entry name" value="Acyl-CoA N-acyltransferases (Nat)"/>
    <property type="match status" value="1"/>
</dbReference>
<dbReference type="InterPro" id="IPR016181">
    <property type="entry name" value="Acyl_CoA_acyltransferase"/>
</dbReference>
<gene>
    <name evidence="2" type="ORF">EJO69_00305</name>
</gene>
<dbReference type="OrthoDB" id="5243635at2"/>
<dbReference type="EMBL" id="CP034438">
    <property type="protein sequence ID" value="AZN28909.1"/>
    <property type="molecule type" value="Genomic_DNA"/>
</dbReference>
<feature type="domain" description="N-acetyltransferase" evidence="1">
    <location>
        <begin position="29"/>
        <end position="184"/>
    </location>
</feature>
<protein>
    <submittedName>
        <fullName evidence="2">GNAT family N-acetyltransferase</fullName>
    </submittedName>
</protein>
<accession>A0A3S8Z609</accession>
<dbReference type="Proteomes" id="UP000270021">
    <property type="component" value="Chromosome"/>
</dbReference>
<organism evidence="2 3">
    <name type="scientific">Flaviflexus salsibiostraticola</name>
    <dbReference type="NCBI Taxonomy" id="1282737"/>
    <lineage>
        <taxon>Bacteria</taxon>
        <taxon>Bacillati</taxon>
        <taxon>Actinomycetota</taxon>
        <taxon>Actinomycetes</taxon>
        <taxon>Actinomycetales</taxon>
        <taxon>Actinomycetaceae</taxon>
        <taxon>Flaviflexus</taxon>
    </lineage>
</organism>
<dbReference type="RefSeq" id="WP_126037666.1">
    <property type="nucleotide sequence ID" value="NZ_CP034438.1"/>
</dbReference>
<dbReference type="PROSITE" id="PS51186">
    <property type="entry name" value="GNAT"/>
    <property type="match status" value="1"/>
</dbReference>
<dbReference type="CDD" id="cd04301">
    <property type="entry name" value="NAT_SF"/>
    <property type="match status" value="1"/>
</dbReference>
<keyword evidence="2" id="KW-0808">Transferase</keyword>
<proteinExistence type="predicted"/>
<evidence type="ECO:0000313" key="3">
    <source>
        <dbReference type="Proteomes" id="UP000270021"/>
    </source>
</evidence>
<evidence type="ECO:0000313" key="2">
    <source>
        <dbReference type="EMBL" id="AZN28909.1"/>
    </source>
</evidence>
<evidence type="ECO:0000259" key="1">
    <source>
        <dbReference type="PROSITE" id="PS51186"/>
    </source>
</evidence>
<dbReference type="GO" id="GO:0016747">
    <property type="term" value="F:acyltransferase activity, transferring groups other than amino-acyl groups"/>
    <property type="evidence" value="ECO:0007669"/>
    <property type="project" value="InterPro"/>
</dbReference>
<dbReference type="KEGG" id="fsl:EJO69_00305"/>
<keyword evidence="3" id="KW-1185">Reference proteome</keyword>
<dbReference type="Gene3D" id="3.40.630.30">
    <property type="match status" value="1"/>
</dbReference>
<dbReference type="Pfam" id="PF00583">
    <property type="entry name" value="Acetyltransf_1"/>
    <property type="match status" value="1"/>
</dbReference>
<dbReference type="InterPro" id="IPR000182">
    <property type="entry name" value="GNAT_dom"/>
</dbReference>
<sequence>MTAALPDSFVRPSIVSDVPFIGTMHATTMKAALAAALGHDLSEELERQISAEELAKGWSDSISAPPSPAYRTLTAVEGAAIVGFAATAPADQALAGAPEDNPGVMEILALEVPRNNGRKGHGSRLLSAIAEFAEKDRVTEMQVWILVGDEAKTRFFQGAGFAPRGIQRSLDLGAERVTEQCWYTIMTGDDHGDDAGHNHG</sequence>
<dbReference type="AlphaFoldDB" id="A0A3S8Z609"/>
<name>A0A3S8Z609_9ACTO</name>
<reference evidence="2 3" key="1">
    <citation type="submission" date="2018-12" db="EMBL/GenBank/DDBJ databases">
        <title>Complete genome sequence of Flaviflexus salsibiostraticola KCTC 33148.</title>
        <authorList>
            <person name="Bae J.-W."/>
        </authorList>
    </citation>
    <scope>NUCLEOTIDE SEQUENCE [LARGE SCALE GENOMIC DNA]</scope>
    <source>
        <strain evidence="2 3">KCTC 33148</strain>
    </source>
</reference>